<comment type="catalytic activity">
    <reaction evidence="1">
        <text>a 1,2-diacyl-sn-glycero-3-phosphate + CTP + H(+) = a CDP-1,2-diacyl-sn-glycerol + diphosphate</text>
        <dbReference type="Rhea" id="RHEA:16229"/>
        <dbReference type="ChEBI" id="CHEBI:15378"/>
        <dbReference type="ChEBI" id="CHEBI:33019"/>
        <dbReference type="ChEBI" id="CHEBI:37563"/>
        <dbReference type="ChEBI" id="CHEBI:58332"/>
        <dbReference type="ChEBI" id="CHEBI:58608"/>
        <dbReference type="EC" id="2.7.7.41"/>
    </reaction>
</comment>
<feature type="transmembrane region" description="Helical" evidence="19">
    <location>
        <begin position="141"/>
        <end position="163"/>
    </location>
</feature>
<dbReference type="WBParaSite" id="SBAD_0001276201-mRNA-1">
    <property type="protein sequence ID" value="SBAD_0001276201-mRNA-1"/>
    <property type="gene ID" value="SBAD_0001276201"/>
</dbReference>
<dbReference type="GO" id="GO:0004605">
    <property type="term" value="F:phosphatidate cytidylyltransferase activity"/>
    <property type="evidence" value="ECO:0007669"/>
    <property type="project" value="UniProtKB-EC"/>
</dbReference>
<evidence type="ECO:0000256" key="9">
    <source>
        <dbReference type="ARBA" id="ARBA00022692"/>
    </source>
</evidence>
<feature type="transmembrane region" description="Helical" evidence="19">
    <location>
        <begin position="242"/>
        <end position="265"/>
    </location>
</feature>
<reference evidence="21 22" key="2">
    <citation type="submission" date="2018-11" db="EMBL/GenBank/DDBJ databases">
        <authorList>
            <consortium name="Pathogen Informatics"/>
        </authorList>
    </citation>
    <scope>NUCLEOTIDE SEQUENCE [LARGE SCALE GENOMIC DNA]</scope>
</reference>
<evidence type="ECO:0000256" key="11">
    <source>
        <dbReference type="ARBA" id="ARBA00022989"/>
    </source>
</evidence>
<keyword evidence="7" id="KW-0444">Lipid biosynthesis</keyword>
<evidence type="ECO:0000256" key="14">
    <source>
        <dbReference type="ARBA" id="ARBA00023209"/>
    </source>
</evidence>
<dbReference type="PANTHER" id="PTHR13773">
    <property type="entry name" value="PHOSPHATIDATE CYTIDYLYLTRANSFERASE"/>
    <property type="match status" value="1"/>
</dbReference>
<evidence type="ECO:0000256" key="2">
    <source>
        <dbReference type="ARBA" id="ARBA00004141"/>
    </source>
</evidence>
<evidence type="ECO:0000313" key="23">
    <source>
        <dbReference type="WBParaSite" id="SBAD_0001276201-mRNA-1"/>
    </source>
</evidence>
<feature type="chain" id="PRO_5043140451" description="phosphatidate cytidylyltransferase" evidence="20">
    <location>
        <begin position="25"/>
        <end position="315"/>
    </location>
</feature>
<evidence type="ECO:0000256" key="20">
    <source>
        <dbReference type="SAM" id="SignalP"/>
    </source>
</evidence>
<sequence length="315" mass="36954">MCFTLCSVYWLLFFSVMFRGGCLAANSLLDVNYWLDDLQIHLLSQILDADLLSVPKPPVFVKGDFFAPLSVLLIQIKCFQEIIHIGYAVYHVHKLPWFRSLSWYFLITSNYFFYGLSMIDYFEVLLRKDQFLRFLVVHHRFISFVLYVIGFIWFVLSLVKHYYMRQFSLFAWTHVTLLLIVSQSYLIIQNTFQGIICVIVFVLRLIVPVSMIICNDISAYIFGFFFGRTPLIKISPKKTWEGFLGGAVCTVIFGFGASDIKYFFITSNRVFSCPMYFCITRTSYARFMWLTILTRCRPSVTYHPRFSCRSTSCRP</sequence>
<evidence type="ECO:0000313" key="22">
    <source>
        <dbReference type="Proteomes" id="UP000270296"/>
    </source>
</evidence>
<evidence type="ECO:0000313" key="21">
    <source>
        <dbReference type="EMBL" id="VDP47588.1"/>
    </source>
</evidence>
<dbReference type="Proteomes" id="UP000270296">
    <property type="component" value="Unassembled WGS sequence"/>
</dbReference>
<comment type="pathway">
    <text evidence="4">Lipid metabolism.</text>
</comment>
<dbReference type="PANTHER" id="PTHR13773:SF8">
    <property type="entry name" value="PHOSPHATIDATE CYTIDYLYLTRANSFERASE, PHOTORECEPTOR-SPECIFIC"/>
    <property type="match status" value="1"/>
</dbReference>
<accession>A0A183J908</accession>
<evidence type="ECO:0000256" key="16">
    <source>
        <dbReference type="ARBA" id="ARBA00029893"/>
    </source>
</evidence>
<reference evidence="23" key="1">
    <citation type="submission" date="2016-06" db="UniProtKB">
        <authorList>
            <consortium name="WormBaseParasite"/>
        </authorList>
    </citation>
    <scope>IDENTIFICATION</scope>
</reference>
<keyword evidence="14" id="KW-0594">Phospholipid biosynthesis</keyword>
<dbReference type="Pfam" id="PF01148">
    <property type="entry name" value="CTP_transf_1"/>
    <property type="match status" value="1"/>
</dbReference>
<feature type="transmembrane region" description="Helical" evidence="19">
    <location>
        <begin position="101"/>
        <end position="121"/>
    </location>
</feature>
<evidence type="ECO:0000256" key="10">
    <source>
        <dbReference type="ARBA" id="ARBA00022695"/>
    </source>
</evidence>
<keyword evidence="10" id="KW-0548">Nucleotidyltransferase</keyword>
<dbReference type="AlphaFoldDB" id="A0A183J908"/>
<evidence type="ECO:0000256" key="17">
    <source>
        <dbReference type="ARBA" id="ARBA00032396"/>
    </source>
</evidence>
<evidence type="ECO:0000256" key="1">
    <source>
        <dbReference type="ARBA" id="ARBA00001698"/>
    </source>
</evidence>
<dbReference type="OrthoDB" id="10260889at2759"/>
<evidence type="ECO:0000256" key="7">
    <source>
        <dbReference type="ARBA" id="ARBA00022516"/>
    </source>
</evidence>
<evidence type="ECO:0000256" key="18">
    <source>
        <dbReference type="ARBA" id="ARBA00033406"/>
    </source>
</evidence>
<keyword evidence="11 19" id="KW-1133">Transmembrane helix</keyword>
<organism evidence="23">
    <name type="scientific">Soboliphyme baturini</name>
    <dbReference type="NCBI Taxonomy" id="241478"/>
    <lineage>
        <taxon>Eukaryota</taxon>
        <taxon>Metazoa</taxon>
        <taxon>Ecdysozoa</taxon>
        <taxon>Nematoda</taxon>
        <taxon>Enoplea</taxon>
        <taxon>Dorylaimia</taxon>
        <taxon>Dioctophymatida</taxon>
        <taxon>Dioctophymatoidea</taxon>
        <taxon>Soboliphymatidae</taxon>
        <taxon>Soboliphyme</taxon>
    </lineage>
</organism>
<evidence type="ECO:0000256" key="15">
    <source>
        <dbReference type="ARBA" id="ARBA00023264"/>
    </source>
</evidence>
<comment type="subcellular location">
    <subcellularLocation>
        <location evidence="2">Membrane</location>
        <topology evidence="2">Multi-pass membrane protein</topology>
    </subcellularLocation>
</comment>
<name>A0A183J908_9BILA</name>
<dbReference type="UniPathway" id="UPA00557">
    <property type="reaction ID" value="UER00614"/>
</dbReference>
<feature type="signal peptide" evidence="20">
    <location>
        <begin position="1"/>
        <end position="24"/>
    </location>
</feature>
<evidence type="ECO:0000256" key="12">
    <source>
        <dbReference type="ARBA" id="ARBA00023098"/>
    </source>
</evidence>
<comment type="similarity">
    <text evidence="5">Belongs to the CDS family.</text>
</comment>
<evidence type="ECO:0000256" key="19">
    <source>
        <dbReference type="SAM" id="Phobius"/>
    </source>
</evidence>
<keyword evidence="9 19" id="KW-0812">Transmembrane</keyword>
<evidence type="ECO:0000256" key="13">
    <source>
        <dbReference type="ARBA" id="ARBA00023136"/>
    </source>
</evidence>
<keyword evidence="8" id="KW-0808">Transferase</keyword>
<dbReference type="EC" id="2.7.7.41" evidence="6"/>
<keyword evidence="12" id="KW-0443">Lipid metabolism</keyword>
<evidence type="ECO:0000256" key="6">
    <source>
        <dbReference type="ARBA" id="ARBA00012487"/>
    </source>
</evidence>
<proteinExistence type="inferred from homology"/>
<keyword evidence="13 19" id="KW-0472">Membrane</keyword>
<dbReference type="EMBL" id="UZAM01017544">
    <property type="protein sequence ID" value="VDP47588.1"/>
    <property type="molecule type" value="Genomic_DNA"/>
</dbReference>
<feature type="transmembrane region" description="Helical" evidence="19">
    <location>
        <begin position="169"/>
        <end position="188"/>
    </location>
</feature>
<gene>
    <name evidence="21" type="ORF">SBAD_LOCUS12356</name>
</gene>
<keyword evidence="15" id="KW-1208">Phospholipid metabolism</keyword>
<evidence type="ECO:0000256" key="4">
    <source>
        <dbReference type="ARBA" id="ARBA00005189"/>
    </source>
</evidence>
<dbReference type="GO" id="GO:0005789">
    <property type="term" value="C:endoplasmic reticulum membrane"/>
    <property type="evidence" value="ECO:0007669"/>
    <property type="project" value="TreeGrafter"/>
</dbReference>
<evidence type="ECO:0000256" key="3">
    <source>
        <dbReference type="ARBA" id="ARBA00005119"/>
    </source>
</evidence>
<dbReference type="InterPro" id="IPR016720">
    <property type="entry name" value="PC_Trfase_euk"/>
</dbReference>
<keyword evidence="22" id="KW-1185">Reference proteome</keyword>
<evidence type="ECO:0000256" key="8">
    <source>
        <dbReference type="ARBA" id="ARBA00022679"/>
    </source>
</evidence>
<feature type="transmembrane region" description="Helical" evidence="19">
    <location>
        <begin position="195"/>
        <end position="222"/>
    </location>
</feature>
<keyword evidence="20" id="KW-0732">Signal</keyword>
<comment type="pathway">
    <text evidence="3">Phospholipid metabolism; CDP-diacylglycerol biosynthesis; CDP-diacylglycerol from sn-glycerol 3-phosphate: step 3/3.</text>
</comment>
<evidence type="ECO:0000256" key="5">
    <source>
        <dbReference type="ARBA" id="ARBA00010185"/>
    </source>
</evidence>
<dbReference type="GO" id="GO:0016024">
    <property type="term" value="P:CDP-diacylglycerol biosynthetic process"/>
    <property type="evidence" value="ECO:0007669"/>
    <property type="project" value="UniProtKB-UniPathway"/>
</dbReference>
<protein>
    <recommendedName>
        <fullName evidence="6">phosphatidate cytidylyltransferase</fullName>
        <ecNumber evidence="6">2.7.7.41</ecNumber>
    </recommendedName>
    <alternativeName>
        <fullName evidence="16">CDP-diacylglycerol synthase</fullName>
    </alternativeName>
    <alternativeName>
        <fullName evidence="17">CDP-diglyceride pyrophosphorylase</fullName>
    </alternativeName>
    <alternativeName>
        <fullName evidence="18">CDP-diglyceride synthase</fullName>
    </alternativeName>
</protein>